<accession>A0ACC1PGT5</accession>
<evidence type="ECO:0000313" key="2">
    <source>
        <dbReference type="Proteomes" id="UP001143856"/>
    </source>
</evidence>
<keyword evidence="2" id="KW-1185">Reference proteome</keyword>
<reference evidence="1" key="1">
    <citation type="submission" date="2022-10" db="EMBL/GenBank/DDBJ databases">
        <title>Genome Sequence of Xylaria curta.</title>
        <authorList>
            <person name="Buettner E."/>
        </authorList>
    </citation>
    <scope>NUCLEOTIDE SEQUENCE</scope>
    <source>
        <strain evidence="1">Babe10</strain>
    </source>
</reference>
<name>A0ACC1PGT5_9PEZI</name>
<proteinExistence type="predicted"/>
<evidence type="ECO:0000313" key="1">
    <source>
        <dbReference type="EMBL" id="KAJ2992428.1"/>
    </source>
</evidence>
<protein>
    <submittedName>
        <fullName evidence="1">Uncharacterized protein</fullName>
    </submittedName>
</protein>
<dbReference type="EMBL" id="JAPDGR010000269">
    <property type="protein sequence ID" value="KAJ2992428.1"/>
    <property type="molecule type" value="Genomic_DNA"/>
</dbReference>
<sequence>MTTARDPCFARLLLESAKMQASVGSGKRPLANEHGRFSIHPYLSVARNRGGPHGSAHGPVRELTWRVCCAESETWLEDGERRSLVRLSAARAHQPPTCKSLLASLEGYKETESFRIIPLERPTGRFTDAITTEGIVLDTLTTKSQNGHAGNSDDGDDSATVGLFVSNVAREIQPLRPGFTILGDEILGYRVIRRRSKVMAGELLILGFKTFIKTDSAGGFRVAGGSEIGDAAALAYHQLPEDQKNDIGRSPQKSHLHGRLPTPTQRMILNTSHLRIPPRGNRHVTTCGLGYRALATGHWLPGTGFQEQLYFASDAQMIAGPAQMIAGPAQSTDLAQNTQVTDFSNFLLDGQDEAGEDRKLQQSLIKNLLPAS</sequence>
<gene>
    <name evidence="1" type="ORF">NUW58_g2177</name>
</gene>
<organism evidence="1 2">
    <name type="scientific">Xylaria curta</name>
    <dbReference type="NCBI Taxonomy" id="42375"/>
    <lineage>
        <taxon>Eukaryota</taxon>
        <taxon>Fungi</taxon>
        <taxon>Dikarya</taxon>
        <taxon>Ascomycota</taxon>
        <taxon>Pezizomycotina</taxon>
        <taxon>Sordariomycetes</taxon>
        <taxon>Xylariomycetidae</taxon>
        <taxon>Xylariales</taxon>
        <taxon>Xylariaceae</taxon>
        <taxon>Xylaria</taxon>
    </lineage>
</organism>
<dbReference type="Proteomes" id="UP001143856">
    <property type="component" value="Unassembled WGS sequence"/>
</dbReference>
<comment type="caution">
    <text evidence="1">The sequence shown here is derived from an EMBL/GenBank/DDBJ whole genome shotgun (WGS) entry which is preliminary data.</text>
</comment>